<keyword evidence="2" id="KW-1185">Reference proteome</keyword>
<dbReference type="SUPFAM" id="SSF46785">
    <property type="entry name" value="Winged helix' DNA-binding domain"/>
    <property type="match status" value="1"/>
</dbReference>
<evidence type="ECO:0000313" key="2">
    <source>
        <dbReference type="Proteomes" id="UP000464416"/>
    </source>
</evidence>
<gene>
    <name evidence="1" type="ORF">SnaR1_gp20</name>
</gene>
<accession>A0A6B9SV16</accession>
<name>A0A6B9SV16_9CAUD</name>
<evidence type="ECO:0000313" key="1">
    <source>
        <dbReference type="EMBL" id="QHJ75351.1"/>
    </source>
</evidence>
<reference evidence="1 2" key="1">
    <citation type="submission" date="2019-12" db="EMBL/GenBank/DDBJ databases">
        <title>The first sequenced Sphaerotilus natans bacteriophage genome is one of a kind - characterization and potential to control this filamentous bacterium in WWTP.</title>
        <authorList>
            <person name="Ferreira R."/>
            <person name="Amado R."/>
            <person name="Padrao J."/>
            <person name="Ferreira V."/>
            <person name="Dias N.M."/>
            <person name="Melo L.D.R."/>
            <person name="Azeredo J."/>
            <person name="Santos S.B."/>
            <person name="Nicolau A."/>
        </authorList>
    </citation>
    <scope>NUCLEOTIDE SEQUENCE [LARGE SCALE GENOMIC DNA]</scope>
</reference>
<dbReference type="InterPro" id="IPR036388">
    <property type="entry name" value="WH-like_DNA-bd_sf"/>
</dbReference>
<evidence type="ECO:0008006" key="3">
    <source>
        <dbReference type="Google" id="ProtNLM"/>
    </source>
</evidence>
<proteinExistence type="predicted"/>
<dbReference type="Gene3D" id="1.10.10.10">
    <property type="entry name" value="Winged helix-like DNA-binding domain superfamily/Winged helix DNA-binding domain"/>
    <property type="match status" value="1"/>
</dbReference>
<organism evidence="1 2">
    <name type="scientific">Sphaerotilus phage vB_SnaP-R1</name>
    <dbReference type="NCBI Taxonomy" id="2696336"/>
    <lineage>
        <taxon>Viruses</taxon>
        <taxon>Duplodnaviria</taxon>
        <taxon>Heunggongvirae</taxon>
        <taxon>Uroviricota</taxon>
        <taxon>Caudoviricetes</taxon>
        <taxon>Autographivirales</taxon>
        <taxon>Autoscriptoviridae</taxon>
        <taxon>Natansvirus</taxon>
        <taxon>Natansvirus SnaPR1</taxon>
    </lineage>
</organism>
<dbReference type="EMBL" id="MN844877">
    <property type="protein sequence ID" value="QHJ75351.1"/>
    <property type="molecule type" value="Genomic_DNA"/>
</dbReference>
<dbReference type="InterPro" id="IPR036390">
    <property type="entry name" value="WH_DNA-bd_sf"/>
</dbReference>
<sequence>MTVKDTSLAAFFKDKTQRSISTIEARVLDSLYVDGPATRLDLAKRLDKPINCITAPVLALIKAEIIEEHDRVVQPETGNKAWQLKVREKYA</sequence>
<protein>
    <recommendedName>
        <fullName evidence="3">Transcriptional regulator</fullName>
    </recommendedName>
</protein>
<dbReference type="Proteomes" id="UP000464416">
    <property type="component" value="Segment"/>
</dbReference>